<evidence type="ECO:0000256" key="1">
    <source>
        <dbReference type="ARBA" id="ARBA00004604"/>
    </source>
</evidence>
<comment type="similarity">
    <text evidence="2 6">Belongs to the eukaryotic ribosomal protein eL8 family.</text>
</comment>
<evidence type="ECO:0000256" key="4">
    <source>
        <dbReference type="ARBA" id="ARBA00023242"/>
    </source>
</evidence>
<dbReference type="GO" id="GO:0031429">
    <property type="term" value="C:box H/ACA snoRNP complex"/>
    <property type="evidence" value="ECO:0007669"/>
    <property type="project" value="UniProtKB-UniRule"/>
</dbReference>
<comment type="function">
    <text evidence="6">Common component of the spliceosome and rRNA processing machinery.</text>
</comment>
<evidence type="ECO:0000256" key="7">
    <source>
        <dbReference type="SAM" id="MobiDB-lite"/>
    </source>
</evidence>
<evidence type="ECO:0000313" key="9">
    <source>
        <dbReference type="EMBL" id="OEU08668.1"/>
    </source>
</evidence>
<dbReference type="SUPFAM" id="SSF55315">
    <property type="entry name" value="L30e-like"/>
    <property type="match status" value="1"/>
</dbReference>
<gene>
    <name evidence="9" type="ORF">FRACYDRAFT_212652</name>
</gene>
<name>A0A1E7ERN8_9STRA</name>
<dbReference type="Proteomes" id="UP000095751">
    <property type="component" value="Unassembled WGS sequence"/>
</dbReference>
<reference evidence="9 10" key="1">
    <citation type="submission" date="2016-09" db="EMBL/GenBank/DDBJ databases">
        <title>Extensive genetic diversity and differential bi-allelic expression allows diatom success in the polar Southern Ocean.</title>
        <authorList>
            <consortium name="DOE Joint Genome Institute"/>
            <person name="Mock T."/>
            <person name="Otillar R.P."/>
            <person name="Strauss J."/>
            <person name="Dupont C."/>
            <person name="Frickenhaus S."/>
            <person name="Maumus F."/>
            <person name="Mcmullan M."/>
            <person name="Sanges R."/>
            <person name="Schmutz J."/>
            <person name="Toseland A."/>
            <person name="Valas R."/>
            <person name="Veluchamy A."/>
            <person name="Ward B.J."/>
            <person name="Allen A."/>
            <person name="Barry K."/>
            <person name="Falciatore A."/>
            <person name="Ferrante M."/>
            <person name="Fortunato A.E."/>
            <person name="Gloeckner G."/>
            <person name="Gruber A."/>
            <person name="Hipkin R."/>
            <person name="Janech M."/>
            <person name="Kroth P."/>
            <person name="Leese F."/>
            <person name="Lindquist E."/>
            <person name="Lyon B.R."/>
            <person name="Martin J."/>
            <person name="Mayer C."/>
            <person name="Parker M."/>
            <person name="Quesneville H."/>
            <person name="Raymond J."/>
            <person name="Uhlig C."/>
            <person name="Valentin K.U."/>
            <person name="Worden A.Z."/>
            <person name="Armbrust E.V."/>
            <person name="Bowler C."/>
            <person name="Green B."/>
            <person name="Moulton V."/>
            <person name="Van Oosterhout C."/>
            <person name="Grigoriev I."/>
        </authorList>
    </citation>
    <scope>NUCLEOTIDE SEQUENCE [LARGE SCALE GENOMIC DNA]</scope>
    <source>
        <strain evidence="9 10">CCMP1102</strain>
    </source>
</reference>
<dbReference type="Pfam" id="PF01248">
    <property type="entry name" value="Ribosomal_L7Ae"/>
    <property type="match status" value="1"/>
</dbReference>
<keyword evidence="3 6" id="KW-0694">RNA-binding</keyword>
<evidence type="ECO:0000259" key="8">
    <source>
        <dbReference type="Pfam" id="PF01248"/>
    </source>
</evidence>
<evidence type="ECO:0000256" key="6">
    <source>
        <dbReference type="RuleBase" id="RU366039"/>
    </source>
</evidence>
<keyword evidence="4 6" id="KW-0539">Nucleus</keyword>
<comment type="subcellular location">
    <subcellularLocation>
        <location evidence="1 6">Nucleus</location>
        <location evidence="1 6">Nucleolus</location>
    </subcellularLocation>
</comment>
<dbReference type="InterPro" id="IPR029064">
    <property type="entry name" value="Ribosomal_eL30-like_sf"/>
</dbReference>
<dbReference type="GO" id="GO:0031120">
    <property type="term" value="P:snRNA pseudouridine synthesis"/>
    <property type="evidence" value="ECO:0007669"/>
    <property type="project" value="UniProtKB-UniRule"/>
</dbReference>
<dbReference type="KEGG" id="fcy:FRACYDRAFT_212652"/>
<protein>
    <recommendedName>
        <fullName evidence="6">H/ACA ribonucleoprotein complex subunit 2</fullName>
    </recommendedName>
    <alternativeName>
        <fullName evidence="6">Nucleolar protein family A member 2</fullName>
    </alternativeName>
</protein>
<dbReference type="InParanoid" id="A0A1E7ERN8"/>
<dbReference type="PRINTS" id="PR00883">
    <property type="entry name" value="NUCLEARHMG"/>
</dbReference>
<evidence type="ECO:0000256" key="2">
    <source>
        <dbReference type="ARBA" id="ARBA00007337"/>
    </source>
</evidence>
<proteinExistence type="inferred from homology"/>
<dbReference type="PANTHER" id="PTHR23105">
    <property type="entry name" value="RIBOSOMAL PROTEIN L7AE FAMILY MEMBER"/>
    <property type="match status" value="1"/>
</dbReference>
<dbReference type="OrthoDB" id="5364946at2759"/>
<dbReference type="InterPro" id="IPR018492">
    <property type="entry name" value="Ribosomal_eL8/Nhp2"/>
</dbReference>
<dbReference type="InterPro" id="IPR002415">
    <property type="entry name" value="H/ACA_rnp_Nhp2-like"/>
</dbReference>
<dbReference type="GO" id="GO:0000398">
    <property type="term" value="P:mRNA splicing, via spliceosome"/>
    <property type="evidence" value="ECO:0007669"/>
    <property type="project" value="UniProtKB-UniRule"/>
</dbReference>
<accession>A0A1E7ERN8</accession>
<dbReference type="InterPro" id="IPR050257">
    <property type="entry name" value="eL8/uL1-like"/>
</dbReference>
<evidence type="ECO:0000256" key="5">
    <source>
        <dbReference type="ARBA" id="ARBA00023274"/>
    </source>
</evidence>
<dbReference type="EMBL" id="KV784379">
    <property type="protein sequence ID" value="OEU08668.1"/>
    <property type="molecule type" value="Genomic_DNA"/>
</dbReference>
<evidence type="ECO:0000313" key="10">
    <source>
        <dbReference type="Proteomes" id="UP000095751"/>
    </source>
</evidence>
<organism evidence="9 10">
    <name type="scientific">Fragilariopsis cylindrus CCMP1102</name>
    <dbReference type="NCBI Taxonomy" id="635003"/>
    <lineage>
        <taxon>Eukaryota</taxon>
        <taxon>Sar</taxon>
        <taxon>Stramenopiles</taxon>
        <taxon>Ochrophyta</taxon>
        <taxon>Bacillariophyta</taxon>
        <taxon>Bacillariophyceae</taxon>
        <taxon>Bacillariophycidae</taxon>
        <taxon>Bacillariales</taxon>
        <taxon>Bacillariaceae</taxon>
        <taxon>Fragilariopsis</taxon>
    </lineage>
</organism>
<dbReference type="AlphaFoldDB" id="A0A1E7ERN8"/>
<sequence length="171" mass="18850">MKSPPKSAKKSRKSDVSAADAASTKGSKTYEERVLAINIISKPLANKKSTKKCHKLVKKAATAKRIRRGVKEVVKGIRKGESGLCILAGDIYPLDVYSFLPVLLEEKNIPYLFVPSKQDLGAAACTKRPTSVVLIKDKSNPKVKDTKEFDGKELYDTLIKEAKEYNPVNDN</sequence>
<dbReference type="Gene3D" id="3.30.1330.30">
    <property type="match status" value="1"/>
</dbReference>
<keyword evidence="10" id="KW-1185">Reference proteome</keyword>
<keyword evidence="5 6" id="KW-0687">Ribonucleoprotein</keyword>
<dbReference type="PRINTS" id="PR00881">
    <property type="entry name" value="L7ARS6FAMILY"/>
</dbReference>
<dbReference type="InterPro" id="IPR004038">
    <property type="entry name" value="Ribosomal_eL8/eL30/eS12/Gad45"/>
</dbReference>
<evidence type="ECO:0000256" key="3">
    <source>
        <dbReference type="ARBA" id="ARBA00022884"/>
    </source>
</evidence>
<dbReference type="GO" id="GO:0003723">
    <property type="term" value="F:RNA binding"/>
    <property type="evidence" value="ECO:0007669"/>
    <property type="project" value="UniProtKB-UniRule"/>
</dbReference>
<feature type="domain" description="Ribosomal protein eL8/eL30/eS12/Gadd45" evidence="8">
    <location>
        <begin position="52"/>
        <end position="142"/>
    </location>
</feature>
<feature type="region of interest" description="Disordered" evidence="7">
    <location>
        <begin position="1"/>
        <end position="28"/>
    </location>
</feature>
<comment type="function">
    <text evidence="6">Required for ribosome biogenesis. Part of a complex which catalyzes pseudouridylation of rRNA. This involves the isomerization of uridine such that the ribose is subsequently attached to C5, instead of the normal N1. Pseudouridine ('psi') residues may serve to stabilize the conformation of rRNAs.</text>
</comment>